<name>A0A3N5BT18_9BACI</name>
<reference evidence="1 2" key="1">
    <citation type="submission" date="2018-11" db="EMBL/GenBank/DDBJ databases">
        <title>Genomic Encyclopedia of Type Strains, Phase IV (KMG-IV): sequencing the most valuable type-strain genomes for metagenomic binning, comparative biology and taxonomic classification.</title>
        <authorList>
            <person name="Goeker M."/>
        </authorList>
    </citation>
    <scope>NUCLEOTIDE SEQUENCE [LARGE SCALE GENOMIC DNA]</scope>
    <source>
        <strain evidence="1 2">DSM 18090</strain>
    </source>
</reference>
<proteinExistence type="predicted"/>
<protein>
    <recommendedName>
        <fullName evidence="3">Aminopeptidase</fullName>
    </recommendedName>
</protein>
<keyword evidence="2" id="KW-1185">Reference proteome</keyword>
<evidence type="ECO:0008006" key="3">
    <source>
        <dbReference type="Google" id="ProtNLM"/>
    </source>
</evidence>
<dbReference type="Proteomes" id="UP000276443">
    <property type="component" value="Unassembled WGS sequence"/>
</dbReference>
<evidence type="ECO:0000313" key="1">
    <source>
        <dbReference type="EMBL" id="RPF50642.1"/>
    </source>
</evidence>
<dbReference type="OrthoDB" id="2433944at2"/>
<dbReference type="RefSeq" id="WP_124223226.1">
    <property type="nucleotide sequence ID" value="NZ_RKRF01000012.1"/>
</dbReference>
<dbReference type="EMBL" id="RKRF01000012">
    <property type="protein sequence ID" value="RPF50642.1"/>
    <property type="molecule type" value="Genomic_DNA"/>
</dbReference>
<evidence type="ECO:0000313" key="2">
    <source>
        <dbReference type="Proteomes" id="UP000276443"/>
    </source>
</evidence>
<sequence>MKVIDTVQFFKEHYKPELSFLETYHNQYPEIFKEYFTYHCPKTDERLSKALDQYSLSHIEKVRENIHPIIDEVNRRYAELYGVTFPIGVNLIVGCFGSNAYTHRAYVPDVTFALERLSSNPAHLRVIVAHEFGHAAHHIITDEVGIDWEQMNWSSPLIWLTQEGVATHMSKQIVQDLHPSVYFSYNEEGHEWLAFAEENQNHIKQAFREDYERLETKDLFKEWFSIRGGEHFGYNRLAYYLADLFFQEQVQTQGEMDAVLAWREPDYFKRVEQWLYS</sequence>
<organism evidence="1 2">
    <name type="scientific">Aquisalibacillus elongatus</name>
    <dbReference type="NCBI Taxonomy" id="485577"/>
    <lineage>
        <taxon>Bacteria</taxon>
        <taxon>Bacillati</taxon>
        <taxon>Bacillota</taxon>
        <taxon>Bacilli</taxon>
        <taxon>Bacillales</taxon>
        <taxon>Bacillaceae</taxon>
        <taxon>Aquisalibacillus</taxon>
    </lineage>
</organism>
<comment type="caution">
    <text evidence="1">The sequence shown here is derived from an EMBL/GenBank/DDBJ whole genome shotgun (WGS) entry which is preliminary data.</text>
</comment>
<gene>
    <name evidence="1" type="ORF">EDC24_2611</name>
</gene>
<dbReference type="AlphaFoldDB" id="A0A3N5BT18"/>
<accession>A0A3N5BT18</accession>